<accession>A0A9D1UNM2</accession>
<protein>
    <submittedName>
        <fullName evidence="7">Sigma-70 family RNA polymerase sigma factor</fullName>
    </submittedName>
</protein>
<dbReference type="Pfam" id="PF08281">
    <property type="entry name" value="Sigma70_r4_2"/>
    <property type="match status" value="1"/>
</dbReference>
<evidence type="ECO:0000256" key="3">
    <source>
        <dbReference type="ARBA" id="ARBA00023082"/>
    </source>
</evidence>
<sequence length="159" mass="18514">MKEWEDPEVLAQRYAQMVYRTAYARTGSKTDAEDVVQEVFLRLVRARPSFRDEEHGKAWLLRVAANCTNDLFRLPWRKREEPLRPSMAAEEGPEPSGVLEAVLALPEKYRLVVHLYYYEELSTAEIGRIIGRSEGAVRSRLFRAKRMLRDLLGEEEHHA</sequence>
<evidence type="ECO:0000256" key="2">
    <source>
        <dbReference type="ARBA" id="ARBA00023015"/>
    </source>
</evidence>
<keyword evidence="3" id="KW-0731">Sigma factor</keyword>
<dbReference type="GO" id="GO:0016987">
    <property type="term" value="F:sigma factor activity"/>
    <property type="evidence" value="ECO:0007669"/>
    <property type="project" value="UniProtKB-KW"/>
</dbReference>
<dbReference type="SUPFAM" id="SSF88659">
    <property type="entry name" value="Sigma3 and sigma4 domains of RNA polymerase sigma factors"/>
    <property type="match status" value="1"/>
</dbReference>
<comment type="similarity">
    <text evidence="1">Belongs to the sigma-70 factor family. ECF subfamily.</text>
</comment>
<dbReference type="CDD" id="cd06171">
    <property type="entry name" value="Sigma70_r4"/>
    <property type="match status" value="1"/>
</dbReference>
<dbReference type="InterPro" id="IPR013325">
    <property type="entry name" value="RNA_pol_sigma_r2"/>
</dbReference>
<feature type="domain" description="RNA polymerase sigma factor 70 region 4 type 2" evidence="6">
    <location>
        <begin position="98"/>
        <end position="148"/>
    </location>
</feature>
<dbReference type="GO" id="GO:0006352">
    <property type="term" value="P:DNA-templated transcription initiation"/>
    <property type="evidence" value="ECO:0007669"/>
    <property type="project" value="InterPro"/>
</dbReference>
<keyword evidence="2" id="KW-0805">Transcription regulation</keyword>
<dbReference type="GO" id="GO:0003677">
    <property type="term" value="F:DNA binding"/>
    <property type="evidence" value="ECO:0007669"/>
    <property type="project" value="InterPro"/>
</dbReference>
<organism evidence="7 8">
    <name type="scientific">Candidatus Flavonifractor merdipullorum</name>
    <dbReference type="NCBI Taxonomy" id="2838590"/>
    <lineage>
        <taxon>Bacteria</taxon>
        <taxon>Bacillati</taxon>
        <taxon>Bacillota</taxon>
        <taxon>Clostridia</taxon>
        <taxon>Eubacteriales</taxon>
        <taxon>Oscillospiraceae</taxon>
        <taxon>Flavonifractor</taxon>
    </lineage>
</organism>
<reference evidence="7" key="2">
    <citation type="submission" date="2021-04" db="EMBL/GenBank/DDBJ databases">
        <authorList>
            <person name="Gilroy R."/>
        </authorList>
    </citation>
    <scope>NUCLEOTIDE SEQUENCE</scope>
    <source>
        <strain evidence="7">ChiGjej6B6-1540</strain>
    </source>
</reference>
<evidence type="ECO:0000256" key="1">
    <source>
        <dbReference type="ARBA" id="ARBA00010641"/>
    </source>
</evidence>
<dbReference type="InterPro" id="IPR007627">
    <property type="entry name" value="RNA_pol_sigma70_r2"/>
</dbReference>
<evidence type="ECO:0000259" key="6">
    <source>
        <dbReference type="Pfam" id="PF08281"/>
    </source>
</evidence>
<dbReference type="InterPro" id="IPR036388">
    <property type="entry name" value="WH-like_DNA-bd_sf"/>
</dbReference>
<reference evidence="7" key="1">
    <citation type="journal article" date="2021" name="PeerJ">
        <title>Extensive microbial diversity within the chicken gut microbiome revealed by metagenomics and culture.</title>
        <authorList>
            <person name="Gilroy R."/>
            <person name="Ravi A."/>
            <person name="Getino M."/>
            <person name="Pursley I."/>
            <person name="Horton D.L."/>
            <person name="Alikhan N.F."/>
            <person name="Baker D."/>
            <person name="Gharbi K."/>
            <person name="Hall N."/>
            <person name="Watson M."/>
            <person name="Adriaenssens E.M."/>
            <person name="Foster-Nyarko E."/>
            <person name="Jarju S."/>
            <person name="Secka A."/>
            <person name="Antonio M."/>
            <person name="Oren A."/>
            <person name="Chaudhuri R.R."/>
            <person name="La Ragione R."/>
            <person name="Hildebrand F."/>
            <person name="Pallen M.J."/>
        </authorList>
    </citation>
    <scope>NUCLEOTIDE SEQUENCE</scope>
    <source>
        <strain evidence="7">ChiGjej6B6-1540</strain>
    </source>
</reference>
<dbReference type="Proteomes" id="UP000824192">
    <property type="component" value="Unassembled WGS sequence"/>
</dbReference>
<dbReference type="Pfam" id="PF04542">
    <property type="entry name" value="Sigma70_r2"/>
    <property type="match status" value="1"/>
</dbReference>
<keyword evidence="4" id="KW-0804">Transcription</keyword>
<dbReference type="EMBL" id="DXGA01000019">
    <property type="protein sequence ID" value="HIW93075.1"/>
    <property type="molecule type" value="Genomic_DNA"/>
</dbReference>
<evidence type="ECO:0000259" key="5">
    <source>
        <dbReference type="Pfam" id="PF04542"/>
    </source>
</evidence>
<dbReference type="AlphaFoldDB" id="A0A9D1UNM2"/>
<evidence type="ECO:0000313" key="7">
    <source>
        <dbReference type="EMBL" id="HIW93075.1"/>
    </source>
</evidence>
<comment type="caution">
    <text evidence="7">The sequence shown here is derived from an EMBL/GenBank/DDBJ whole genome shotgun (WGS) entry which is preliminary data.</text>
</comment>
<dbReference type="Gene3D" id="1.10.1740.10">
    <property type="match status" value="1"/>
</dbReference>
<dbReference type="InterPro" id="IPR013324">
    <property type="entry name" value="RNA_pol_sigma_r3/r4-like"/>
</dbReference>
<dbReference type="PANTHER" id="PTHR43133:SF51">
    <property type="entry name" value="RNA POLYMERASE SIGMA FACTOR"/>
    <property type="match status" value="1"/>
</dbReference>
<proteinExistence type="inferred from homology"/>
<gene>
    <name evidence="7" type="ORF">H9868_00895</name>
</gene>
<dbReference type="NCBIfam" id="TIGR02937">
    <property type="entry name" value="sigma70-ECF"/>
    <property type="match status" value="1"/>
</dbReference>
<dbReference type="PANTHER" id="PTHR43133">
    <property type="entry name" value="RNA POLYMERASE ECF-TYPE SIGMA FACTO"/>
    <property type="match status" value="1"/>
</dbReference>
<name>A0A9D1UNM2_9FIRM</name>
<dbReference type="InterPro" id="IPR013249">
    <property type="entry name" value="RNA_pol_sigma70_r4_t2"/>
</dbReference>
<dbReference type="SUPFAM" id="SSF88946">
    <property type="entry name" value="Sigma2 domain of RNA polymerase sigma factors"/>
    <property type="match status" value="1"/>
</dbReference>
<dbReference type="Gene3D" id="1.10.10.10">
    <property type="entry name" value="Winged helix-like DNA-binding domain superfamily/Winged helix DNA-binding domain"/>
    <property type="match status" value="1"/>
</dbReference>
<dbReference type="InterPro" id="IPR039425">
    <property type="entry name" value="RNA_pol_sigma-70-like"/>
</dbReference>
<evidence type="ECO:0000256" key="4">
    <source>
        <dbReference type="ARBA" id="ARBA00023163"/>
    </source>
</evidence>
<feature type="domain" description="RNA polymerase sigma-70 region 2" evidence="5">
    <location>
        <begin position="10"/>
        <end position="73"/>
    </location>
</feature>
<dbReference type="InterPro" id="IPR014284">
    <property type="entry name" value="RNA_pol_sigma-70_dom"/>
</dbReference>
<evidence type="ECO:0000313" key="8">
    <source>
        <dbReference type="Proteomes" id="UP000824192"/>
    </source>
</evidence>